<protein>
    <recommendedName>
        <fullName evidence="3">F-box domain-containing protein</fullName>
    </recommendedName>
</protein>
<evidence type="ECO:0000313" key="1">
    <source>
        <dbReference type="EMBL" id="KAJ2929554.1"/>
    </source>
</evidence>
<dbReference type="InterPro" id="IPR036047">
    <property type="entry name" value="F-box-like_dom_sf"/>
</dbReference>
<sequence>MALSLLKQSNTWEAEYSSPDLEPLKMLKQLPSGKEPTSYLYLLPSELLISICTSLDFRSLKAFACVSRLANSITVPIFIDQTCPEIKSKGICEISSVSKHTAYPFKLAFSVPPLRVHKVRLNFVTSHTHLLKAVQSAGIIISRMAPEIHEARLSFAVSQWGGLSRIKQSIDKIAWTRTIFAVFDALLDRGCRVLEIDGLNDDLRVLLGGDNYFHGTWQGTISKLLPSSDGEALRKLNKSRAPQTSLGSQKPLCICAIVCSNPSY</sequence>
<dbReference type="CDD" id="cd09917">
    <property type="entry name" value="F-box_SF"/>
    <property type="match status" value="1"/>
</dbReference>
<reference evidence="1" key="1">
    <citation type="submission" date="2022-06" db="EMBL/GenBank/DDBJ databases">
        <title>Genome Sequence of Candolleomyces eurysporus.</title>
        <authorList>
            <person name="Buettner E."/>
        </authorList>
    </citation>
    <scope>NUCLEOTIDE SEQUENCE</scope>
    <source>
        <strain evidence="1">VTCC 930004</strain>
    </source>
</reference>
<dbReference type="EMBL" id="JANBPK010000867">
    <property type="protein sequence ID" value="KAJ2929554.1"/>
    <property type="molecule type" value="Genomic_DNA"/>
</dbReference>
<dbReference type="SUPFAM" id="SSF81383">
    <property type="entry name" value="F-box domain"/>
    <property type="match status" value="1"/>
</dbReference>
<evidence type="ECO:0008006" key="3">
    <source>
        <dbReference type="Google" id="ProtNLM"/>
    </source>
</evidence>
<name>A0A9W8J8S3_9AGAR</name>
<feature type="non-terminal residue" evidence="1">
    <location>
        <position position="1"/>
    </location>
</feature>
<keyword evidence="2" id="KW-1185">Reference proteome</keyword>
<comment type="caution">
    <text evidence="1">The sequence shown here is derived from an EMBL/GenBank/DDBJ whole genome shotgun (WGS) entry which is preliminary data.</text>
</comment>
<dbReference type="AlphaFoldDB" id="A0A9W8J8S3"/>
<dbReference type="Proteomes" id="UP001140091">
    <property type="component" value="Unassembled WGS sequence"/>
</dbReference>
<dbReference type="OrthoDB" id="2901049at2759"/>
<proteinExistence type="predicted"/>
<accession>A0A9W8J8S3</accession>
<organism evidence="1 2">
    <name type="scientific">Candolleomyces eurysporus</name>
    <dbReference type="NCBI Taxonomy" id="2828524"/>
    <lineage>
        <taxon>Eukaryota</taxon>
        <taxon>Fungi</taxon>
        <taxon>Dikarya</taxon>
        <taxon>Basidiomycota</taxon>
        <taxon>Agaricomycotina</taxon>
        <taxon>Agaricomycetes</taxon>
        <taxon>Agaricomycetidae</taxon>
        <taxon>Agaricales</taxon>
        <taxon>Agaricineae</taxon>
        <taxon>Psathyrellaceae</taxon>
        <taxon>Candolleomyces</taxon>
    </lineage>
</organism>
<gene>
    <name evidence="1" type="ORF">H1R20_g7544</name>
</gene>
<evidence type="ECO:0000313" key="2">
    <source>
        <dbReference type="Proteomes" id="UP001140091"/>
    </source>
</evidence>